<dbReference type="Proteomes" id="UP000721236">
    <property type="component" value="Unassembled WGS sequence"/>
</dbReference>
<evidence type="ECO:0000256" key="1">
    <source>
        <dbReference type="SAM" id="MobiDB-lite"/>
    </source>
</evidence>
<sequence length="120" mass="13687">MEHLIRIQNEYDRQVLVWLRARIGDTALESVARRLGGERKPYLSMICRTLNIRPPSRSALRAQQARINREVGDRYLASIRKMLAEGPAARDPRPSAIERQSRTGRTAASSRIGADERYSL</sequence>
<proteinExistence type="predicted"/>
<feature type="region of interest" description="Disordered" evidence="1">
    <location>
        <begin position="85"/>
        <end position="120"/>
    </location>
</feature>
<name>A0ABM8WM52_9BURK</name>
<comment type="caution">
    <text evidence="2">The sequence shown here is derived from an EMBL/GenBank/DDBJ whole genome shotgun (WGS) entry which is preliminary data.</text>
</comment>
<protein>
    <submittedName>
        <fullName evidence="2">Uncharacterized protein</fullName>
    </submittedName>
</protein>
<gene>
    <name evidence="2" type="ORF">LMG21510_01090</name>
</gene>
<reference evidence="2 3" key="1">
    <citation type="submission" date="2021-08" db="EMBL/GenBank/DDBJ databases">
        <authorList>
            <person name="Peeters C."/>
        </authorList>
    </citation>
    <scope>NUCLEOTIDE SEQUENCE [LARGE SCALE GENOMIC DNA]</scope>
    <source>
        <strain evidence="2 3">LMG 21510</strain>
    </source>
</reference>
<dbReference type="EMBL" id="CAJZAH010000001">
    <property type="protein sequence ID" value="CAG9168477.1"/>
    <property type="molecule type" value="Genomic_DNA"/>
</dbReference>
<keyword evidence="3" id="KW-1185">Reference proteome</keyword>
<accession>A0ABM8WM52</accession>
<dbReference type="InterPro" id="IPR058891">
    <property type="entry name" value="CPPA"/>
</dbReference>
<evidence type="ECO:0000313" key="3">
    <source>
        <dbReference type="Proteomes" id="UP000721236"/>
    </source>
</evidence>
<dbReference type="RefSeq" id="WP_224040158.1">
    <property type="nucleotide sequence ID" value="NZ_CAJZAH010000001.1"/>
</dbReference>
<dbReference type="Pfam" id="PF25860">
    <property type="entry name" value="CPPA"/>
    <property type="match status" value="1"/>
</dbReference>
<organism evidence="2 3">
    <name type="scientific">Cupriavidus respiraculi</name>
    <dbReference type="NCBI Taxonomy" id="195930"/>
    <lineage>
        <taxon>Bacteria</taxon>
        <taxon>Pseudomonadati</taxon>
        <taxon>Pseudomonadota</taxon>
        <taxon>Betaproteobacteria</taxon>
        <taxon>Burkholderiales</taxon>
        <taxon>Burkholderiaceae</taxon>
        <taxon>Cupriavidus</taxon>
    </lineage>
</organism>
<evidence type="ECO:0000313" key="2">
    <source>
        <dbReference type="EMBL" id="CAG9168477.1"/>
    </source>
</evidence>